<organism evidence="6 7">
    <name type="scientific">Oxyruncus cristatus</name>
    <name type="common">sharpbill</name>
    <dbReference type="NCBI Taxonomy" id="114331"/>
    <lineage>
        <taxon>Eukaryota</taxon>
        <taxon>Metazoa</taxon>
        <taxon>Chordata</taxon>
        <taxon>Craniata</taxon>
        <taxon>Vertebrata</taxon>
        <taxon>Euteleostomi</taxon>
        <taxon>Archelosauria</taxon>
        <taxon>Archosauria</taxon>
        <taxon>Dinosauria</taxon>
        <taxon>Saurischia</taxon>
        <taxon>Theropoda</taxon>
        <taxon>Coelurosauria</taxon>
        <taxon>Aves</taxon>
        <taxon>Neognathae</taxon>
        <taxon>Neoaves</taxon>
        <taxon>Telluraves</taxon>
        <taxon>Australaves</taxon>
        <taxon>Passeriformes</taxon>
        <taxon>Cotingidae</taxon>
        <taxon>Oxyruncus</taxon>
    </lineage>
</organism>
<dbReference type="GO" id="GO:0035005">
    <property type="term" value="F:1-phosphatidylinositol-4-phosphate 3-kinase activity"/>
    <property type="evidence" value="ECO:0007669"/>
    <property type="project" value="TreeGrafter"/>
</dbReference>
<dbReference type="GO" id="GO:0005886">
    <property type="term" value="C:plasma membrane"/>
    <property type="evidence" value="ECO:0007669"/>
    <property type="project" value="TreeGrafter"/>
</dbReference>
<reference evidence="6 7" key="1">
    <citation type="submission" date="2019-09" db="EMBL/GenBank/DDBJ databases">
        <title>Bird 10,000 Genomes (B10K) Project - Family phase.</title>
        <authorList>
            <person name="Zhang G."/>
        </authorList>
    </citation>
    <scope>NUCLEOTIDE SEQUENCE [LARGE SCALE GENOMIC DNA]</scope>
    <source>
        <strain evidence="6">B10K-DU-002-07</strain>
        <tissue evidence="6">Muscle</tissue>
    </source>
</reference>
<dbReference type="Pfam" id="PF00613">
    <property type="entry name" value="PI3Ka"/>
    <property type="match status" value="1"/>
</dbReference>
<comment type="caution">
    <text evidence="6">The sequence shown here is derived from an EMBL/GenBank/DDBJ whole genome shotgun (WGS) entry which is preliminary data.</text>
</comment>
<feature type="domain" description="PIK helical" evidence="4">
    <location>
        <begin position="666"/>
        <end position="817"/>
    </location>
</feature>
<proteinExistence type="inferred from homology"/>
<dbReference type="PROSITE" id="PS51545">
    <property type="entry name" value="PIK_HELICAL"/>
    <property type="match status" value="1"/>
</dbReference>
<protein>
    <submittedName>
        <fullName evidence="6">P3C2G kinase</fullName>
    </submittedName>
</protein>
<dbReference type="Gene3D" id="1.25.40.70">
    <property type="entry name" value="Phosphatidylinositol 3-kinase, accessory domain (PIK)"/>
    <property type="match status" value="1"/>
</dbReference>
<comment type="similarity">
    <text evidence="3">Belongs to the PI3/PI4-kinase family.</text>
</comment>
<evidence type="ECO:0000259" key="4">
    <source>
        <dbReference type="PROSITE" id="PS51545"/>
    </source>
</evidence>
<dbReference type="SUPFAM" id="SSF49562">
    <property type="entry name" value="C2 domain (Calcium/lipid-binding domain, CaLB)"/>
    <property type="match status" value="1"/>
</dbReference>
<dbReference type="InterPro" id="IPR035892">
    <property type="entry name" value="C2_domain_sf"/>
</dbReference>
<keyword evidence="1" id="KW-0547">Nucleotide-binding</keyword>
<evidence type="ECO:0000313" key="7">
    <source>
        <dbReference type="Proteomes" id="UP000564466"/>
    </source>
</evidence>
<feature type="non-terminal residue" evidence="6">
    <location>
        <position position="1"/>
    </location>
</feature>
<dbReference type="InterPro" id="IPR001263">
    <property type="entry name" value="PI3K_accessory_dom"/>
</dbReference>
<accession>A0A7L0ZKL9</accession>
<dbReference type="GO" id="GO:0005942">
    <property type="term" value="C:phosphatidylinositol 3-kinase complex"/>
    <property type="evidence" value="ECO:0007669"/>
    <property type="project" value="TreeGrafter"/>
</dbReference>
<dbReference type="InterPro" id="IPR015433">
    <property type="entry name" value="PI3/4_kinase"/>
</dbReference>
<keyword evidence="6" id="KW-0418">Kinase</keyword>
<evidence type="ECO:0000313" key="6">
    <source>
        <dbReference type="EMBL" id="NXM29317.1"/>
    </source>
</evidence>
<dbReference type="InterPro" id="IPR000341">
    <property type="entry name" value="PI3K_Ras-bd_dom"/>
</dbReference>
<dbReference type="SUPFAM" id="SSF54236">
    <property type="entry name" value="Ubiquitin-like"/>
    <property type="match status" value="1"/>
</dbReference>
<dbReference type="Gene3D" id="2.60.40.150">
    <property type="entry name" value="C2 domain"/>
    <property type="match status" value="1"/>
</dbReference>
<dbReference type="GO" id="GO:0016303">
    <property type="term" value="F:1-phosphatidylinositol-3-kinase activity"/>
    <property type="evidence" value="ECO:0007669"/>
    <property type="project" value="TreeGrafter"/>
</dbReference>
<dbReference type="SMART" id="SM00145">
    <property type="entry name" value="PI3Ka"/>
    <property type="match status" value="1"/>
</dbReference>
<dbReference type="GO" id="GO:0048015">
    <property type="term" value="P:phosphatidylinositol-mediated signaling"/>
    <property type="evidence" value="ECO:0007669"/>
    <property type="project" value="TreeGrafter"/>
</dbReference>
<dbReference type="PANTHER" id="PTHR10048">
    <property type="entry name" value="PHOSPHATIDYLINOSITOL KINASE"/>
    <property type="match status" value="1"/>
</dbReference>
<dbReference type="AlphaFoldDB" id="A0A7L0ZKL9"/>
<dbReference type="InterPro" id="IPR029071">
    <property type="entry name" value="Ubiquitin-like_domsf"/>
</dbReference>
<dbReference type="EMBL" id="VXAY01003167">
    <property type="protein sequence ID" value="NXM29317.1"/>
    <property type="molecule type" value="Genomic_DNA"/>
</dbReference>
<evidence type="ECO:0000256" key="3">
    <source>
        <dbReference type="PROSITE-ProRule" id="PRU00880"/>
    </source>
</evidence>
<sequence>MAYFGRVPFSHNEFHKGQTGNQASYPVYHSGSDGEIPLGFDRIVDEVNNEFFFYGSTHSHHHEEIFSPSDVFGLNVPGQHFYGQPLVDYGEPYPENPTSHWQQGTVSPMVGFRSSLLSDYRSFPLVDPYPYSQERELCGWSSINSVTNVSGSAVERGNTSVDFPIGFNNIFLDNHPFGQEGRDESGIGEACLTNTSRRCNIGPTWPHGSGHGREVLKCWSIQLVEANRGSNENTIGFCNVVEKIRNAYPASDLKTNTGKIWSVTTRFPDHILGGAKFRISVWTDLSPSPVLLTQQAGCITHDLIVEILCCTNRYPAQEEFFLSVYGSDEFLQNDHTLGSHESLRKATPCVQLRLHNTTHLKQSLARTCGDDQRRFCMNQLLRDTYATRLTRQNLFSVIMNYRGQVEYLLQNEVFHKVDNVIEAAKAICSVLCFVETRDITDAVKKLRALSLVKAQVKEALLIEAAVTELSMAISRLIHVYSSSFDADFQLSSIPKSPSCTDISLDSQLSFTVYAAHNIPEAWVNSYKVFSFFCSLTYAGKTICQVKVCKNTPVRRSFFFLADWNEKINFPLRIKALPRETMLTIKLLGVNRASKNTEVLAWTCSPLYPKERLVHGTVLLSMTLCSTPTAMITPGICSTDTPTSVTLQIDFPETNLEFIKPEPEERRGDLEEPTQECLKHIARLAQIHSLLLLSEQQRRILWFYRYHCNNQNCSLPLVLGSAPSWDRTTVSEMYAVLRSWRFSNPLEALGLLTFSFPDQDIRRTAVQQMENMSNDELLEYLPQLVQVLKFEWSLESPLVKLLLNRSLQSIQVAHQLYW</sequence>
<name>A0A7L0ZKL9_9PASS</name>
<dbReference type="PROSITE" id="PS51547">
    <property type="entry name" value="C2_PI3K"/>
    <property type="match status" value="1"/>
</dbReference>
<dbReference type="PANTHER" id="PTHR10048:SF29">
    <property type="entry name" value="PHOSPHATIDYLINOSITOL 3-KINASE C2 DOMAIN-CONTAINING SUBUNIT GAMMA"/>
    <property type="match status" value="1"/>
</dbReference>
<feature type="non-terminal residue" evidence="6">
    <location>
        <position position="817"/>
    </location>
</feature>
<evidence type="ECO:0000256" key="1">
    <source>
        <dbReference type="ARBA" id="ARBA00022741"/>
    </source>
</evidence>
<gene>
    <name evidence="6" type="primary">Pik3c2g</name>
    <name evidence="6" type="ORF">OXYCRI_R02981</name>
</gene>
<dbReference type="InterPro" id="IPR002420">
    <property type="entry name" value="PI3K-type_C2_dom"/>
</dbReference>
<dbReference type="Gene3D" id="3.10.20.90">
    <property type="entry name" value="Phosphatidylinositol 3-kinase Catalytic Subunit, Chain A, domain 1"/>
    <property type="match status" value="1"/>
</dbReference>
<dbReference type="SUPFAM" id="SSF48371">
    <property type="entry name" value="ARM repeat"/>
    <property type="match status" value="1"/>
</dbReference>
<evidence type="ECO:0000256" key="2">
    <source>
        <dbReference type="ARBA" id="ARBA00022840"/>
    </source>
</evidence>
<dbReference type="SMART" id="SM00142">
    <property type="entry name" value="PI3K_C2"/>
    <property type="match status" value="1"/>
</dbReference>
<dbReference type="Pfam" id="PF00792">
    <property type="entry name" value="PI3K_C2"/>
    <property type="match status" value="1"/>
</dbReference>
<dbReference type="Proteomes" id="UP000564466">
    <property type="component" value="Unassembled WGS sequence"/>
</dbReference>
<keyword evidence="2" id="KW-0067">ATP-binding</keyword>
<dbReference type="GO" id="GO:0005524">
    <property type="term" value="F:ATP binding"/>
    <property type="evidence" value="ECO:0007669"/>
    <property type="project" value="UniProtKB-KW"/>
</dbReference>
<dbReference type="GO" id="GO:0005737">
    <property type="term" value="C:cytoplasm"/>
    <property type="evidence" value="ECO:0007669"/>
    <property type="project" value="TreeGrafter"/>
</dbReference>
<keyword evidence="7" id="KW-1185">Reference proteome</keyword>
<dbReference type="InterPro" id="IPR016024">
    <property type="entry name" value="ARM-type_fold"/>
</dbReference>
<dbReference type="GO" id="GO:0016477">
    <property type="term" value="P:cell migration"/>
    <property type="evidence" value="ECO:0007669"/>
    <property type="project" value="TreeGrafter"/>
</dbReference>
<evidence type="ECO:0000259" key="5">
    <source>
        <dbReference type="PROSITE" id="PS51547"/>
    </source>
</evidence>
<dbReference type="GO" id="GO:0043491">
    <property type="term" value="P:phosphatidylinositol 3-kinase/protein kinase B signal transduction"/>
    <property type="evidence" value="ECO:0007669"/>
    <property type="project" value="TreeGrafter"/>
</dbReference>
<feature type="domain" description="C2 PI3K-type" evidence="5">
    <location>
        <begin position="504"/>
        <end position="651"/>
    </location>
</feature>
<dbReference type="Pfam" id="PF00794">
    <property type="entry name" value="PI3K_rbd"/>
    <property type="match status" value="1"/>
</dbReference>
<dbReference type="CDD" id="cd04012">
    <property type="entry name" value="C2A_PI3K_class_II"/>
    <property type="match status" value="1"/>
</dbReference>
<keyword evidence="6" id="KW-0808">Transferase</keyword>
<dbReference type="InterPro" id="IPR042236">
    <property type="entry name" value="PI3K_accessory_sf"/>
</dbReference>